<reference evidence="2" key="1">
    <citation type="journal article" date="2023" name="G3 (Bethesda)">
        <title>Genome assembly and association tests identify interacting loci associated with vigor, precocity, and sex in interspecific pistachio rootstocks.</title>
        <authorList>
            <person name="Palmer W."/>
            <person name="Jacygrad E."/>
            <person name="Sagayaradj S."/>
            <person name="Cavanaugh K."/>
            <person name="Han R."/>
            <person name="Bertier L."/>
            <person name="Beede B."/>
            <person name="Kafkas S."/>
            <person name="Golino D."/>
            <person name="Preece J."/>
            <person name="Michelmore R."/>
        </authorList>
    </citation>
    <scope>NUCLEOTIDE SEQUENCE [LARGE SCALE GENOMIC DNA]</scope>
</reference>
<sequence>MRLWLLIDLWAMVMRSPLSWFVLTYQGLLVQLPPTTDAVFVGRSEEELARRLQHQLVPIARGN</sequence>
<proteinExistence type="predicted"/>
<keyword evidence="2" id="KW-1185">Reference proteome</keyword>
<protein>
    <submittedName>
        <fullName evidence="1">Uncharacterized protein</fullName>
    </submittedName>
</protein>
<comment type="caution">
    <text evidence="1">The sequence shown here is derived from an EMBL/GenBank/DDBJ whole genome shotgun (WGS) entry which is preliminary data.</text>
</comment>
<accession>A0ACC1A6N5</accession>
<evidence type="ECO:0000313" key="2">
    <source>
        <dbReference type="Proteomes" id="UP001164250"/>
    </source>
</evidence>
<name>A0ACC1A6N5_9ROSI</name>
<dbReference type="EMBL" id="CM047908">
    <property type="protein sequence ID" value="KAJ0081952.1"/>
    <property type="molecule type" value="Genomic_DNA"/>
</dbReference>
<dbReference type="Proteomes" id="UP001164250">
    <property type="component" value="Chromosome 12"/>
</dbReference>
<evidence type="ECO:0000313" key="1">
    <source>
        <dbReference type="EMBL" id="KAJ0081952.1"/>
    </source>
</evidence>
<gene>
    <name evidence="1" type="ORF">Patl1_10199</name>
</gene>
<organism evidence="1 2">
    <name type="scientific">Pistacia atlantica</name>
    <dbReference type="NCBI Taxonomy" id="434234"/>
    <lineage>
        <taxon>Eukaryota</taxon>
        <taxon>Viridiplantae</taxon>
        <taxon>Streptophyta</taxon>
        <taxon>Embryophyta</taxon>
        <taxon>Tracheophyta</taxon>
        <taxon>Spermatophyta</taxon>
        <taxon>Magnoliopsida</taxon>
        <taxon>eudicotyledons</taxon>
        <taxon>Gunneridae</taxon>
        <taxon>Pentapetalae</taxon>
        <taxon>rosids</taxon>
        <taxon>malvids</taxon>
        <taxon>Sapindales</taxon>
        <taxon>Anacardiaceae</taxon>
        <taxon>Pistacia</taxon>
    </lineage>
</organism>